<dbReference type="Proteomes" id="UP000887222">
    <property type="component" value="Unassembled WGS sequence"/>
</dbReference>
<gene>
    <name evidence="1" type="ORF">NCCP691_33580</name>
</gene>
<reference evidence="1 2" key="1">
    <citation type="journal article" date="2022" name="Int. J. Syst. Evol. Microbiol.">
        <title>Noviherbaspirillum aridicola sp. nov., isolated from an arid soil in Pakistan.</title>
        <authorList>
            <person name="Khan I.U."/>
            <person name="Saqib M."/>
            <person name="Amin A."/>
            <person name="Hussain F."/>
            <person name="Li L."/>
            <person name="Liu Y.H."/>
            <person name="Fang B.Z."/>
            <person name="Ahmed I."/>
            <person name="Li W.J."/>
        </authorList>
    </citation>
    <scope>NUCLEOTIDE SEQUENCE [LARGE SCALE GENOMIC DNA]</scope>
    <source>
        <strain evidence="1 2">NCCP-691</strain>
    </source>
</reference>
<comment type="caution">
    <text evidence="1">The sequence shown here is derived from an EMBL/GenBank/DDBJ whole genome shotgun (WGS) entry which is preliminary data.</text>
</comment>
<name>A0ABQ4Q9H7_9BURK</name>
<proteinExistence type="predicted"/>
<keyword evidence="2" id="KW-1185">Reference proteome</keyword>
<evidence type="ECO:0000313" key="1">
    <source>
        <dbReference type="EMBL" id="GIZ53344.1"/>
    </source>
</evidence>
<sequence length="95" mass="10185">MRGNKSVLVFTPPARPGELRDKPVARAFLHAAARAASEAGADFVAVDGADSRDMKNLCIGWGLQSGYRSDCYEATPAALMASTLRSLNEKGWTQD</sequence>
<dbReference type="EMBL" id="BPMK01000016">
    <property type="protein sequence ID" value="GIZ53344.1"/>
    <property type="molecule type" value="Genomic_DNA"/>
</dbReference>
<evidence type="ECO:0000313" key="2">
    <source>
        <dbReference type="Proteomes" id="UP000887222"/>
    </source>
</evidence>
<organism evidence="1 2">
    <name type="scientific">Noviherbaspirillum aridicola</name>
    <dbReference type="NCBI Taxonomy" id="2849687"/>
    <lineage>
        <taxon>Bacteria</taxon>
        <taxon>Pseudomonadati</taxon>
        <taxon>Pseudomonadota</taxon>
        <taxon>Betaproteobacteria</taxon>
        <taxon>Burkholderiales</taxon>
        <taxon>Oxalobacteraceae</taxon>
        <taxon>Noviherbaspirillum</taxon>
    </lineage>
</organism>
<protein>
    <submittedName>
        <fullName evidence="1">Uncharacterized protein</fullName>
    </submittedName>
</protein>
<accession>A0ABQ4Q9H7</accession>